<dbReference type="Gene3D" id="3.40.50.300">
    <property type="entry name" value="P-loop containing nucleotide triphosphate hydrolases"/>
    <property type="match status" value="1"/>
</dbReference>
<dbReference type="InterPro" id="IPR035413">
    <property type="entry name" value="Terminase_L_C"/>
</dbReference>
<feature type="domain" description="Phage terminase large subunit N-terminal" evidence="1">
    <location>
        <begin position="17"/>
        <end position="223"/>
    </location>
</feature>
<organism evidence="3">
    <name type="scientific">uncultured Caudovirales phage</name>
    <dbReference type="NCBI Taxonomy" id="2100421"/>
    <lineage>
        <taxon>Viruses</taxon>
        <taxon>Duplodnaviria</taxon>
        <taxon>Heunggongvirae</taxon>
        <taxon>Uroviricota</taxon>
        <taxon>Caudoviricetes</taxon>
        <taxon>Peduoviridae</taxon>
        <taxon>Maltschvirus</taxon>
        <taxon>Maltschvirus maltsch</taxon>
    </lineage>
</organism>
<evidence type="ECO:0000313" key="3">
    <source>
        <dbReference type="EMBL" id="CAB5223884.1"/>
    </source>
</evidence>
<dbReference type="PANTHER" id="PTHR39184:SF1">
    <property type="entry name" value="PBSX PHAGE TERMINASE LARGE SUBUNIT"/>
    <property type="match status" value="1"/>
</dbReference>
<dbReference type="SUPFAM" id="SSF52540">
    <property type="entry name" value="P-loop containing nucleoside triphosphate hydrolases"/>
    <property type="match status" value="1"/>
</dbReference>
<dbReference type="EMBL" id="LR798324">
    <property type="protein sequence ID" value="CAB5223884.1"/>
    <property type="molecule type" value="Genomic_DNA"/>
</dbReference>
<protein>
    <submittedName>
        <fullName evidence="3">XtmB Phage terminase large subunit</fullName>
    </submittedName>
</protein>
<sequence>MIKLNPKYKPLIENDTRYFVVTGGRGSGKSFEVGAFVSALSFESGHKILFTRQTMTSAHLSIIPEFQEKIDLLEANHIFDINKAEIKNKRSNSEIIFKGIKTSSGDQTANLKSLQGVTTWILDEAEELINEDIFDKINLSIRQKGIQNRIILILNPATKEHWIYKRFFESEGVEAGFNGIKGNTTYIHTTYQDNLDNLDESFINEINKIKDTNPKKYEHVILGGWLNKAEGVVFTNWRFGDFNPNQLQTSFGMDFGFSIDPDALAEVAIDKDNKRIYVKEHIYDRGLKTHILAEIIKDRAGSKLIIADSAEPRLIDDLKHLGINIIPVKKGTIESGIVRMQDYEIIVEENSSNIAKEFNNYCYLNKASKLYIDNWNHIIDAIRYNVIYNLDNPNKGKYFIY</sequence>
<dbReference type="InterPro" id="IPR006437">
    <property type="entry name" value="Phage_terminase_lsu"/>
</dbReference>
<evidence type="ECO:0000259" key="1">
    <source>
        <dbReference type="Pfam" id="PF04466"/>
    </source>
</evidence>
<gene>
    <name evidence="3" type="ORF">UFOVP388_33</name>
</gene>
<feature type="domain" description="Phage terminase large subunit C-terminal" evidence="2">
    <location>
        <begin position="254"/>
        <end position="386"/>
    </location>
</feature>
<dbReference type="InterPro" id="IPR035412">
    <property type="entry name" value="Terminase_L_N"/>
</dbReference>
<dbReference type="Gene3D" id="3.30.420.280">
    <property type="match status" value="1"/>
</dbReference>
<dbReference type="PANTHER" id="PTHR39184">
    <property type="match status" value="1"/>
</dbReference>
<accession>A0A6J7X0C5</accession>
<reference evidence="3" key="1">
    <citation type="submission" date="2020-05" db="EMBL/GenBank/DDBJ databases">
        <authorList>
            <person name="Chiriac C."/>
            <person name="Salcher M."/>
            <person name="Ghai R."/>
            <person name="Kavagutti S V."/>
        </authorList>
    </citation>
    <scope>NUCLEOTIDE SEQUENCE</scope>
</reference>
<name>A0A6J7X0C5_9CAUD</name>
<proteinExistence type="predicted"/>
<dbReference type="InterPro" id="IPR052380">
    <property type="entry name" value="Viral_DNA_packaging_terminase"/>
</dbReference>
<dbReference type="NCBIfam" id="TIGR01547">
    <property type="entry name" value="phage_term_2"/>
    <property type="match status" value="1"/>
</dbReference>
<evidence type="ECO:0000259" key="2">
    <source>
        <dbReference type="Pfam" id="PF17288"/>
    </source>
</evidence>
<dbReference type="Pfam" id="PF04466">
    <property type="entry name" value="Terminase_3"/>
    <property type="match status" value="1"/>
</dbReference>
<dbReference type="InterPro" id="IPR027417">
    <property type="entry name" value="P-loop_NTPase"/>
</dbReference>
<dbReference type="Pfam" id="PF17288">
    <property type="entry name" value="Terminase_3C"/>
    <property type="match status" value="1"/>
</dbReference>